<keyword evidence="2" id="KW-0808">Transferase</keyword>
<protein>
    <submittedName>
        <fullName evidence="2">SAM-dependent methyltransferase</fullName>
    </submittedName>
</protein>
<dbReference type="InterPro" id="IPR029063">
    <property type="entry name" value="SAM-dependent_MTases_sf"/>
</dbReference>
<dbReference type="PANTHER" id="PTHR44068">
    <property type="entry name" value="ZGC:194242"/>
    <property type="match status" value="1"/>
</dbReference>
<reference evidence="2 3" key="1">
    <citation type="submission" date="2020-08" db="EMBL/GenBank/DDBJ databases">
        <title>Sequencing the genomes of 1000 actinobacteria strains.</title>
        <authorList>
            <person name="Klenk H.-P."/>
        </authorList>
    </citation>
    <scope>NUCLEOTIDE SEQUENCE [LARGE SCALE GENOMIC DNA]</scope>
    <source>
        <strain evidence="2 3">DSM 20146</strain>
    </source>
</reference>
<dbReference type="EMBL" id="JACHVP010000001">
    <property type="protein sequence ID" value="MBB2966254.1"/>
    <property type="molecule type" value="Genomic_DNA"/>
</dbReference>
<dbReference type="GO" id="GO:0008168">
    <property type="term" value="F:methyltransferase activity"/>
    <property type="evidence" value="ECO:0007669"/>
    <property type="project" value="UniProtKB-KW"/>
</dbReference>
<keyword evidence="3" id="KW-1185">Reference proteome</keyword>
<organism evidence="2 3">
    <name type="scientific">Leifsonia aquatica</name>
    <name type="common">Corynebacterium aquaticum</name>
    <dbReference type="NCBI Taxonomy" id="144185"/>
    <lineage>
        <taxon>Bacteria</taxon>
        <taxon>Bacillati</taxon>
        <taxon>Actinomycetota</taxon>
        <taxon>Actinomycetes</taxon>
        <taxon>Micrococcales</taxon>
        <taxon>Microbacteriaceae</taxon>
        <taxon>Leifsonia</taxon>
    </lineage>
</organism>
<dbReference type="Pfam" id="PF13847">
    <property type="entry name" value="Methyltransf_31"/>
    <property type="match status" value="1"/>
</dbReference>
<dbReference type="PANTHER" id="PTHR44068:SF11">
    <property type="entry name" value="GERANYL DIPHOSPHATE 2-C-METHYLTRANSFERASE"/>
    <property type="match status" value="1"/>
</dbReference>
<dbReference type="RefSeq" id="WP_021762173.1">
    <property type="nucleotide sequence ID" value="NZ_JACHVP010000001.1"/>
</dbReference>
<dbReference type="InterPro" id="IPR050447">
    <property type="entry name" value="Erg6_SMT_methyltransf"/>
</dbReference>
<comment type="caution">
    <text evidence="2">The sequence shown here is derived from an EMBL/GenBank/DDBJ whole genome shotgun (WGS) entry which is preliminary data.</text>
</comment>
<dbReference type="InterPro" id="IPR025714">
    <property type="entry name" value="Methyltranfer_dom"/>
</dbReference>
<evidence type="ECO:0000313" key="2">
    <source>
        <dbReference type="EMBL" id="MBB2966254.1"/>
    </source>
</evidence>
<evidence type="ECO:0000313" key="3">
    <source>
        <dbReference type="Proteomes" id="UP000538196"/>
    </source>
</evidence>
<dbReference type="SUPFAM" id="SSF53335">
    <property type="entry name" value="S-adenosyl-L-methionine-dependent methyltransferases"/>
    <property type="match status" value="1"/>
</dbReference>
<keyword evidence="2" id="KW-0489">Methyltransferase</keyword>
<gene>
    <name evidence="2" type="ORF">FHX33_000986</name>
</gene>
<dbReference type="AlphaFoldDB" id="A0A7W4UTY9"/>
<dbReference type="GO" id="GO:0032259">
    <property type="term" value="P:methylation"/>
    <property type="evidence" value="ECO:0007669"/>
    <property type="project" value="UniProtKB-KW"/>
</dbReference>
<dbReference type="CDD" id="cd02440">
    <property type="entry name" value="AdoMet_MTases"/>
    <property type="match status" value="1"/>
</dbReference>
<sequence length="268" mass="29261">MDAQQRYTHGHHESVLRSHEWRTLENSGAYFASLLHPGAAVLDVGSGPGTITFDIAARVAPGPVVGIDASADIVEHATRSAAERGVENVTFSVGDAYALEFPDATFDVVHAHQVLQHMGDPVAVLRELRRVTKPGGHVVARDVDWGGTMWAPQLPGLSAWMRVNQAVQRANHGEPYAGRLLRGWALEAGFEEVSSSASIWCFASADDRRWWGESWSVRVVDSDFARHALDHGIASSAELDEIAAAWLEWVRTPSGWYGMPHGEIVARV</sequence>
<feature type="domain" description="Methyltransferase" evidence="1">
    <location>
        <begin position="36"/>
        <end position="149"/>
    </location>
</feature>
<dbReference type="Gene3D" id="3.40.50.150">
    <property type="entry name" value="Vaccinia Virus protein VP39"/>
    <property type="match status" value="1"/>
</dbReference>
<accession>A0A7W4UTY9</accession>
<evidence type="ECO:0000259" key="1">
    <source>
        <dbReference type="Pfam" id="PF13847"/>
    </source>
</evidence>
<name>A0A7W4UTY9_LEIAQ</name>
<proteinExistence type="predicted"/>
<dbReference type="Proteomes" id="UP000538196">
    <property type="component" value="Unassembled WGS sequence"/>
</dbReference>